<dbReference type="EMBL" id="BAAAOR010000007">
    <property type="protein sequence ID" value="GAA1506008.1"/>
    <property type="molecule type" value="Genomic_DNA"/>
</dbReference>
<dbReference type="PANTHER" id="PTHR30137:SF6">
    <property type="entry name" value="LUCIFERASE-LIKE MONOOXYGENASE"/>
    <property type="match status" value="1"/>
</dbReference>
<dbReference type="Proteomes" id="UP001500842">
    <property type="component" value="Unassembled WGS sequence"/>
</dbReference>
<dbReference type="InterPro" id="IPR036661">
    <property type="entry name" value="Luciferase-like_sf"/>
</dbReference>
<accession>A0ABN1ZXB0</accession>
<dbReference type="RefSeq" id="WP_141005169.1">
    <property type="nucleotide sequence ID" value="NZ_BAAAOR010000007.1"/>
</dbReference>
<reference evidence="2 3" key="1">
    <citation type="journal article" date="2019" name="Int. J. Syst. Evol. Microbiol.">
        <title>The Global Catalogue of Microorganisms (GCM) 10K type strain sequencing project: providing services to taxonomists for standard genome sequencing and annotation.</title>
        <authorList>
            <consortium name="The Broad Institute Genomics Platform"/>
            <consortium name="The Broad Institute Genome Sequencing Center for Infectious Disease"/>
            <person name="Wu L."/>
            <person name="Ma J."/>
        </authorList>
    </citation>
    <scope>NUCLEOTIDE SEQUENCE [LARGE SCALE GENOMIC DNA]</scope>
    <source>
        <strain evidence="2 3">JCM 14942</strain>
    </source>
</reference>
<evidence type="ECO:0000313" key="2">
    <source>
        <dbReference type="EMBL" id="GAA1506008.1"/>
    </source>
</evidence>
<comment type="caution">
    <text evidence="2">The sequence shown here is derived from an EMBL/GenBank/DDBJ whole genome shotgun (WGS) entry which is preliminary data.</text>
</comment>
<feature type="domain" description="Luciferase-like" evidence="1">
    <location>
        <begin position="13"/>
        <end position="244"/>
    </location>
</feature>
<dbReference type="InterPro" id="IPR011251">
    <property type="entry name" value="Luciferase-like_dom"/>
</dbReference>
<dbReference type="Pfam" id="PF00296">
    <property type="entry name" value="Bac_luciferase"/>
    <property type="match status" value="1"/>
</dbReference>
<gene>
    <name evidence="2" type="ORF">GCM10009788_07170</name>
</gene>
<sequence length="337" mass="37153">MELSLKFDLRAPTWGASTADLYAATLDMCEWADGVGFRTVRLLEHHGSPDGYLPSPLLLASAIAARTRRLRVAVRALVLPLHDPLRVAEDVAVLDLVSAGRFDLVVAAGYVPYEFAMFDRDIADRARLLEEFVDVLKQAWVGAEFDYRGRRARVATRPYSQPRPRIVLGGSSAAAARRAARIADGFEPTQYSLYRVYLEECARLGVSAGPPMPPRPRCQFLYVAADVDRAWSELARHLLHESNSYGRWLADAGTTPLFREARDIDDLRASGNYRIVTPEECVALATEVGPACELELHPLVGGLDPGLGWRSLHLFADRVVPALREAGMLMTPADPCA</sequence>
<dbReference type="Gene3D" id="3.20.20.30">
    <property type="entry name" value="Luciferase-like domain"/>
    <property type="match status" value="1"/>
</dbReference>
<name>A0ABN1ZXB0_9ACTN</name>
<evidence type="ECO:0000259" key="1">
    <source>
        <dbReference type="Pfam" id="PF00296"/>
    </source>
</evidence>
<evidence type="ECO:0000313" key="3">
    <source>
        <dbReference type="Proteomes" id="UP001500842"/>
    </source>
</evidence>
<keyword evidence="3" id="KW-1185">Reference proteome</keyword>
<dbReference type="PANTHER" id="PTHR30137">
    <property type="entry name" value="LUCIFERASE-LIKE MONOOXYGENASE"/>
    <property type="match status" value="1"/>
</dbReference>
<proteinExistence type="predicted"/>
<dbReference type="InterPro" id="IPR050766">
    <property type="entry name" value="Bact_Lucif_Oxidored"/>
</dbReference>
<organism evidence="2 3">
    <name type="scientific">Nocardioides humi</name>
    <dbReference type="NCBI Taxonomy" id="449461"/>
    <lineage>
        <taxon>Bacteria</taxon>
        <taxon>Bacillati</taxon>
        <taxon>Actinomycetota</taxon>
        <taxon>Actinomycetes</taxon>
        <taxon>Propionibacteriales</taxon>
        <taxon>Nocardioidaceae</taxon>
        <taxon>Nocardioides</taxon>
    </lineage>
</organism>
<protein>
    <recommendedName>
        <fullName evidence="1">Luciferase-like domain-containing protein</fullName>
    </recommendedName>
</protein>
<dbReference type="SUPFAM" id="SSF51679">
    <property type="entry name" value="Bacterial luciferase-like"/>
    <property type="match status" value="1"/>
</dbReference>